<dbReference type="KEGG" id="cbr:CBG_02655"/>
<dbReference type="AlphaFoldDB" id="A8WTT8"/>
<evidence type="ECO:0000313" key="2">
    <source>
        <dbReference type="EMBL" id="CAP23900.1"/>
    </source>
</evidence>
<dbReference type="Proteomes" id="UP000008549">
    <property type="component" value="Unassembled WGS sequence"/>
</dbReference>
<reference evidence="2 3" key="1">
    <citation type="journal article" date="2003" name="PLoS Biol.">
        <title>The genome sequence of Caenorhabditis briggsae: a platform for comparative genomics.</title>
        <authorList>
            <person name="Stein L.D."/>
            <person name="Bao Z."/>
            <person name="Blasiar D."/>
            <person name="Blumenthal T."/>
            <person name="Brent M.R."/>
            <person name="Chen N."/>
            <person name="Chinwalla A."/>
            <person name="Clarke L."/>
            <person name="Clee C."/>
            <person name="Coghlan A."/>
            <person name="Coulson A."/>
            <person name="D'Eustachio P."/>
            <person name="Fitch D.H."/>
            <person name="Fulton L.A."/>
            <person name="Fulton R.E."/>
            <person name="Griffiths-Jones S."/>
            <person name="Harris T.W."/>
            <person name="Hillier L.W."/>
            <person name="Kamath R."/>
            <person name="Kuwabara P.E."/>
            <person name="Mardis E.R."/>
            <person name="Marra M.A."/>
            <person name="Miner T.L."/>
            <person name="Minx P."/>
            <person name="Mullikin J.C."/>
            <person name="Plumb R.W."/>
            <person name="Rogers J."/>
            <person name="Schein J.E."/>
            <person name="Sohrmann M."/>
            <person name="Spieth J."/>
            <person name="Stajich J.E."/>
            <person name="Wei C."/>
            <person name="Willey D."/>
            <person name="Wilson R.K."/>
            <person name="Durbin R."/>
            <person name="Waterston R.H."/>
        </authorList>
    </citation>
    <scope>NUCLEOTIDE SEQUENCE [LARGE SCALE GENOMIC DNA]</scope>
    <source>
        <strain evidence="2 3">AF16</strain>
    </source>
</reference>
<evidence type="ECO:0000313" key="3">
    <source>
        <dbReference type="Proteomes" id="UP000008549"/>
    </source>
</evidence>
<dbReference type="RefSeq" id="XP_002630926.1">
    <property type="nucleotide sequence ID" value="XM_002630880.1"/>
</dbReference>
<name>A8WTT8_CAEBR</name>
<reference evidence="2 3" key="2">
    <citation type="journal article" date="2011" name="PLoS Genet.">
        <title>Caenorhabditis briggsae recombinant inbred line genotypes reveal inter-strain incompatibility and the evolution of recombination.</title>
        <authorList>
            <person name="Ross J.A."/>
            <person name="Koboldt D.C."/>
            <person name="Staisch J.E."/>
            <person name="Chamberlin H.M."/>
            <person name="Gupta B.P."/>
            <person name="Miller R.D."/>
            <person name="Baird S.E."/>
            <person name="Haag E.S."/>
        </authorList>
    </citation>
    <scope>NUCLEOTIDE SEQUENCE [LARGE SCALE GENOMIC DNA]</scope>
    <source>
        <strain evidence="2 3">AF16</strain>
    </source>
</reference>
<gene>
    <name evidence="2 4" type="ORF">CBG02655</name>
    <name evidence="2" type="ORF">CBG_02655</name>
</gene>
<dbReference type="CTD" id="8572441"/>
<dbReference type="WormBase" id="CBG02655">
    <property type="protein sequence ID" value="CBP14432"/>
    <property type="gene ID" value="WBGene00025669"/>
</dbReference>
<sequence length="112" mass="12154">MTSFQGSWDGPKGWKGSDPSTKTTDVSTRQISPEPVPNGKGGLDVGCWKELGAAQFQEALDALLITISSFFLIDVIEVKKVLKGLRSPLSLELDCRVSGPFENFGCYETDPD</sequence>
<protein>
    <submittedName>
        <fullName evidence="2">Protein CBG02655</fullName>
    </submittedName>
</protein>
<dbReference type="InParanoid" id="A8WTT8"/>
<keyword evidence="3" id="KW-1185">Reference proteome</keyword>
<proteinExistence type="predicted"/>
<dbReference type="GeneID" id="8572441"/>
<feature type="compositionally biased region" description="Polar residues" evidence="1">
    <location>
        <begin position="18"/>
        <end position="31"/>
    </location>
</feature>
<accession>A8WTT8</accession>
<dbReference type="EMBL" id="HE601438">
    <property type="protein sequence ID" value="CAP23900.1"/>
    <property type="molecule type" value="Genomic_DNA"/>
</dbReference>
<evidence type="ECO:0000256" key="1">
    <source>
        <dbReference type="SAM" id="MobiDB-lite"/>
    </source>
</evidence>
<evidence type="ECO:0000313" key="4">
    <source>
        <dbReference type="WormBase" id="CBG02655"/>
    </source>
</evidence>
<dbReference type="HOGENOM" id="CLU_2148067_0_0_1"/>
<organism evidence="2 3">
    <name type="scientific">Caenorhabditis briggsae</name>
    <dbReference type="NCBI Taxonomy" id="6238"/>
    <lineage>
        <taxon>Eukaryota</taxon>
        <taxon>Metazoa</taxon>
        <taxon>Ecdysozoa</taxon>
        <taxon>Nematoda</taxon>
        <taxon>Chromadorea</taxon>
        <taxon>Rhabditida</taxon>
        <taxon>Rhabditina</taxon>
        <taxon>Rhabditomorpha</taxon>
        <taxon>Rhabditoidea</taxon>
        <taxon>Rhabditidae</taxon>
        <taxon>Peloderinae</taxon>
        <taxon>Caenorhabditis</taxon>
    </lineage>
</organism>
<feature type="region of interest" description="Disordered" evidence="1">
    <location>
        <begin position="1"/>
        <end position="41"/>
    </location>
</feature>